<protein>
    <submittedName>
        <fullName evidence="1">Uncharacterized protein</fullName>
    </submittedName>
</protein>
<organism evidence="1 2">
    <name type="scientific">Pelagibacterium lentulum</name>
    <dbReference type="NCBI Taxonomy" id="2029865"/>
    <lineage>
        <taxon>Bacteria</taxon>
        <taxon>Pseudomonadati</taxon>
        <taxon>Pseudomonadota</taxon>
        <taxon>Alphaproteobacteria</taxon>
        <taxon>Hyphomicrobiales</taxon>
        <taxon>Devosiaceae</taxon>
        <taxon>Pelagibacterium</taxon>
    </lineage>
</organism>
<dbReference type="EMBL" id="BMKB01000013">
    <property type="protein sequence ID" value="GGA64636.1"/>
    <property type="molecule type" value="Genomic_DNA"/>
</dbReference>
<evidence type="ECO:0000313" key="1">
    <source>
        <dbReference type="EMBL" id="GGA64636.1"/>
    </source>
</evidence>
<gene>
    <name evidence="1" type="ORF">GCM10011499_38880</name>
</gene>
<dbReference type="AlphaFoldDB" id="A0A916RP63"/>
<dbReference type="Proteomes" id="UP000596977">
    <property type="component" value="Unassembled WGS sequence"/>
</dbReference>
<accession>A0A916RP63</accession>
<comment type="caution">
    <text evidence="1">The sequence shown here is derived from an EMBL/GenBank/DDBJ whole genome shotgun (WGS) entry which is preliminary data.</text>
</comment>
<proteinExistence type="predicted"/>
<keyword evidence="2" id="KW-1185">Reference proteome</keyword>
<reference evidence="1 2" key="1">
    <citation type="journal article" date="2014" name="Int. J. Syst. Evol. Microbiol.">
        <title>Complete genome sequence of Corynebacterium casei LMG S-19264T (=DSM 44701T), isolated from a smear-ripened cheese.</title>
        <authorList>
            <consortium name="US DOE Joint Genome Institute (JGI-PGF)"/>
            <person name="Walter F."/>
            <person name="Albersmeier A."/>
            <person name="Kalinowski J."/>
            <person name="Ruckert C."/>
        </authorList>
    </citation>
    <scope>NUCLEOTIDE SEQUENCE [LARGE SCALE GENOMIC DNA]</scope>
    <source>
        <strain evidence="1 2">CGMCC 1.15896</strain>
    </source>
</reference>
<evidence type="ECO:0000313" key="2">
    <source>
        <dbReference type="Proteomes" id="UP000596977"/>
    </source>
</evidence>
<name>A0A916RP63_9HYPH</name>
<dbReference type="RefSeq" id="WP_127071383.1">
    <property type="nucleotide sequence ID" value="NZ_BMKB01000013.1"/>
</dbReference>
<sequence>MLDWLLAICAIGTFALLVAAQFRPGGFGRVNARDGRFIDADLTIRNLSTIPMFWDDYRPIWPIGTKIVRTEPALPNIPWEPPYMLNFERSPSQPLGFEIEPERERTVSFRLEMPERSRSNSVLMLCSIRSSRLIDISRTRFVPIKARNEIAAK</sequence>